<comment type="caution">
    <text evidence="2">The sequence shown here is derived from an EMBL/GenBank/DDBJ whole genome shotgun (WGS) entry which is preliminary data.</text>
</comment>
<feature type="coiled-coil region" evidence="1">
    <location>
        <begin position="92"/>
        <end position="123"/>
    </location>
</feature>
<keyword evidence="1" id="KW-0175">Coiled coil</keyword>
<reference evidence="2 3" key="1">
    <citation type="journal article" date="2015" name="Microbes Environ.">
        <title>Distribution and evolution of nitrogen fixation genes in the phylum bacteroidetes.</title>
        <authorList>
            <person name="Inoue J."/>
            <person name="Oshima K."/>
            <person name="Suda W."/>
            <person name="Sakamoto M."/>
            <person name="Iino T."/>
            <person name="Noda S."/>
            <person name="Hongoh Y."/>
            <person name="Hattori M."/>
            <person name="Ohkuma M."/>
        </authorList>
    </citation>
    <scope>NUCLEOTIDE SEQUENCE [LARGE SCALE GENOMIC DNA]</scope>
    <source>
        <strain evidence="2">JCM 15548</strain>
    </source>
</reference>
<dbReference type="AlphaFoldDB" id="A0A0E9LTQ8"/>
<gene>
    <name evidence="2" type="ORF">JCM15548_1311</name>
</gene>
<organism evidence="2 3">
    <name type="scientific">Geofilum rubicundum JCM 15548</name>
    <dbReference type="NCBI Taxonomy" id="1236989"/>
    <lineage>
        <taxon>Bacteria</taxon>
        <taxon>Pseudomonadati</taxon>
        <taxon>Bacteroidota</taxon>
        <taxon>Bacteroidia</taxon>
        <taxon>Marinilabiliales</taxon>
        <taxon>Marinilabiliaceae</taxon>
        <taxon>Geofilum</taxon>
    </lineage>
</organism>
<evidence type="ECO:0000313" key="2">
    <source>
        <dbReference type="EMBL" id="GAO28245.1"/>
    </source>
</evidence>
<dbReference type="STRING" id="1236989.JCM15548_1311"/>
<keyword evidence="3" id="KW-1185">Reference proteome</keyword>
<proteinExistence type="predicted"/>
<evidence type="ECO:0000256" key="1">
    <source>
        <dbReference type="SAM" id="Coils"/>
    </source>
</evidence>
<evidence type="ECO:0000313" key="3">
    <source>
        <dbReference type="Proteomes" id="UP000032900"/>
    </source>
</evidence>
<sequence length="265" mass="30895">MRQMNDSLLMETAQKEIQLNQFVETMGEIEENIRLIKEKEQIISMQAESGDTRGRAGEQINEDIQLIYDLMVQNKDRIKELESQMKNSGVDNSRLSKLVAGLNQQLQNQSEEIIALQDQLEQRDVHITHLSNELFGLNYELDSIRKVTEATRSQLDMTTDEYNTAWFAIGTRRELREKNILTREGFLFFGSTHVLKEDFDKQYFNQIDIREKEEFPLYSDKAEVLTAHPADSYELTAGEDEMLILVITDKRQFWSISKYLVVQAN</sequence>
<keyword evidence="2" id="KW-0449">Lipoprotein</keyword>
<dbReference type="EMBL" id="BAZW01000001">
    <property type="protein sequence ID" value="GAO28245.1"/>
    <property type="molecule type" value="Genomic_DNA"/>
</dbReference>
<protein>
    <submittedName>
        <fullName evidence="2">Lipoprotein</fullName>
    </submittedName>
</protein>
<name>A0A0E9LTQ8_9BACT</name>
<dbReference type="Proteomes" id="UP000032900">
    <property type="component" value="Unassembled WGS sequence"/>
</dbReference>
<accession>A0A0E9LTQ8</accession>